<dbReference type="SUPFAM" id="SSF69322">
    <property type="entry name" value="Tricorn protease domain 2"/>
    <property type="match status" value="1"/>
</dbReference>
<feature type="domain" description="IFT121-like TPR repeats" evidence="19">
    <location>
        <begin position="2222"/>
        <end position="2324"/>
    </location>
</feature>
<dbReference type="EMBL" id="KQ965745">
    <property type="protein sequence ID" value="KXS17686.1"/>
    <property type="molecule type" value="Genomic_DNA"/>
</dbReference>
<dbReference type="Pfam" id="PF23390">
    <property type="entry name" value="Beta-prop_WDR35_2nd"/>
    <property type="match status" value="1"/>
</dbReference>
<evidence type="ECO:0000256" key="11">
    <source>
        <dbReference type="ARBA" id="ARBA00023273"/>
    </source>
</evidence>
<dbReference type="GO" id="GO:0097730">
    <property type="term" value="C:non-motile cilium"/>
    <property type="evidence" value="ECO:0007669"/>
    <property type="project" value="TreeGrafter"/>
</dbReference>
<feature type="domain" description="IFT121 second beta-propeller" evidence="17">
    <location>
        <begin position="1476"/>
        <end position="1831"/>
    </location>
</feature>
<feature type="domain" description="IFT121-like zinc finger" evidence="15">
    <location>
        <begin position="2354"/>
        <end position="2401"/>
    </location>
</feature>
<reference evidence="20 21" key="1">
    <citation type="journal article" date="2015" name="Genome Biol. Evol.">
        <title>Phylogenomic analyses indicate that early fungi evolved digesting cell walls of algal ancestors of land plants.</title>
        <authorList>
            <person name="Chang Y."/>
            <person name="Wang S."/>
            <person name="Sekimoto S."/>
            <person name="Aerts A.L."/>
            <person name="Choi C."/>
            <person name="Clum A."/>
            <person name="LaButti K.M."/>
            <person name="Lindquist E.A."/>
            <person name="Yee Ngan C."/>
            <person name="Ohm R.A."/>
            <person name="Salamov A.A."/>
            <person name="Grigoriev I.V."/>
            <person name="Spatafora J.W."/>
            <person name="Berbee M.L."/>
        </authorList>
    </citation>
    <scope>NUCLEOTIDE SEQUENCE [LARGE SCALE GENOMIC DNA]</scope>
    <source>
        <strain evidence="20 21">JEL478</strain>
    </source>
</reference>
<organism evidence="20 21">
    <name type="scientific">Gonapodya prolifera (strain JEL478)</name>
    <name type="common">Monoblepharis prolifera</name>
    <dbReference type="NCBI Taxonomy" id="1344416"/>
    <lineage>
        <taxon>Eukaryota</taxon>
        <taxon>Fungi</taxon>
        <taxon>Fungi incertae sedis</taxon>
        <taxon>Chytridiomycota</taxon>
        <taxon>Chytridiomycota incertae sedis</taxon>
        <taxon>Monoblepharidomycetes</taxon>
        <taxon>Monoblepharidales</taxon>
        <taxon>Gonapodyaceae</taxon>
        <taxon>Gonapodya</taxon>
    </lineage>
</organism>
<dbReference type="OrthoDB" id="10260567at2759"/>
<keyword evidence="5" id="KW-0677">Repeat</keyword>
<feature type="repeat" description="WD" evidence="12">
    <location>
        <begin position="1246"/>
        <end position="1269"/>
    </location>
</feature>
<dbReference type="SMART" id="SM00320">
    <property type="entry name" value="WD40"/>
    <property type="match status" value="7"/>
</dbReference>
<evidence type="ECO:0000256" key="9">
    <source>
        <dbReference type="ARBA" id="ARBA00023069"/>
    </source>
</evidence>
<dbReference type="Gene3D" id="1.20.1280.50">
    <property type="match status" value="1"/>
</dbReference>
<dbReference type="GO" id="GO:0030991">
    <property type="term" value="C:intraciliary transport particle A"/>
    <property type="evidence" value="ECO:0007669"/>
    <property type="project" value="TreeGrafter"/>
</dbReference>
<dbReference type="InterPro" id="IPR036188">
    <property type="entry name" value="FAD/NAD-bd_sf"/>
</dbReference>
<dbReference type="InterPro" id="IPR057361">
    <property type="entry name" value="TPR_WDR35"/>
</dbReference>
<keyword evidence="3 12" id="KW-0853">WD repeat</keyword>
<evidence type="ECO:0000256" key="8">
    <source>
        <dbReference type="ARBA" id="ARBA00023002"/>
    </source>
</evidence>
<keyword evidence="8" id="KW-0560">Oxidoreductase</keyword>
<dbReference type="GO" id="GO:0035721">
    <property type="term" value="P:intraciliary retrograde transport"/>
    <property type="evidence" value="ECO:0007669"/>
    <property type="project" value="TreeGrafter"/>
</dbReference>
<dbReference type="STRING" id="1344416.A0A139ALM3"/>
<feature type="region of interest" description="Disordered" evidence="13">
    <location>
        <begin position="1108"/>
        <end position="1150"/>
    </location>
</feature>
<keyword evidence="4" id="KW-0285">Flavoprotein</keyword>
<dbReference type="Gene3D" id="3.50.50.60">
    <property type="entry name" value="FAD/NAD(P)-binding domain"/>
    <property type="match status" value="1"/>
</dbReference>
<feature type="domain" description="IFT80/172/WDR35 TPR" evidence="16">
    <location>
        <begin position="1867"/>
        <end position="1955"/>
    </location>
</feature>
<keyword evidence="10" id="KW-0206">Cytoskeleton</keyword>
<dbReference type="Proteomes" id="UP000070544">
    <property type="component" value="Unassembled WGS sequence"/>
</dbReference>
<feature type="compositionally biased region" description="Acidic residues" evidence="13">
    <location>
        <begin position="1008"/>
        <end position="1032"/>
    </location>
</feature>
<dbReference type="InterPro" id="IPR056158">
    <property type="entry name" value="Beta-prop_IFT121_2nd"/>
</dbReference>
<evidence type="ECO:0000256" key="2">
    <source>
        <dbReference type="ARBA" id="ARBA00022490"/>
    </source>
</evidence>
<dbReference type="Pfam" id="PF23387">
    <property type="entry name" value="TPR_IFT80_172"/>
    <property type="match status" value="1"/>
</dbReference>
<evidence type="ECO:0000256" key="12">
    <source>
        <dbReference type="PROSITE-ProRule" id="PRU00221"/>
    </source>
</evidence>
<keyword evidence="9" id="KW-0969">Cilium</keyword>
<feature type="repeat" description="WD" evidence="12">
    <location>
        <begin position="1153"/>
        <end position="1184"/>
    </location>
</feature>
<evidence type="ECO:0000256" key="5">
    <source>
        <dbReference type="ARBA" id="ARBA00022737"/>
    </source>
</evidence>
<dbReference type="Gene3D" id="1.25.40.470">
    <property type="match status" value="2"/>
</dbReference>
<sequence length="2402" mass="260240">MPRRRAIIVGAGIGGIASAIALRRDGWEVVILEAAPAIAEVGAGIQIPPNAAKVVISWGLKSKIDAVGCRPQYSRVWRYNNLAPLAKWPFSAEEVFGVPYWHIHRADYHKLLYDEAVAPTLAAPAADPGPPVQMLVNANVTEANCDTATVKTADGRTFSGDVLIGADGVKSILKGFVTGEPDPAKPTGDQAYRFLIPMERIKKHPDLEFATVAQMNVHAGPTAHIVHYPVSNFKYVNVVACCLDDQTTIESWDSQGSQADLLRLFQGWSPQILKLMSLSDTYLKWRLIKRTELSTWTRGKTTLLGDACHATLPYVAQGAAQAVEDAAALAIALKPTELPVNEALRAYEAVRKPRTSKVVSGGDGARVTWHRPDGPEQMVRDDEWKKDWDKASRAAFPSVFEADSFGFVGMSAENSPGKGKQYEDTKEDDSYAGSRLDFLTLLPAEVSIHIPLLLVPADLENFRNATLASAAPSSAPSRNADTPTRPGLFPYGRSWFIPSHPSVSQATIAAEAACRTLCTMAQVSKAWNLVANDPRVWKSLYRLLLSDKHKSSTPPSAHPHHLCNFTMLSALPSPSPLSFNYPSIPTPTLNHVLFSLSPSDICSILRERVFRGLWKPSDLDAPYGGLPPARGSDRWKWKNKIVRGVRKMVLERVVKAGRLGDESLPLLHLLLHATYPTYFAPLIPEDLIFRNKWKWSYAVARVDAGRTFVTMDELTRMTWTVRFANPSWMLGWDDFGTGTERRVRARHLRDGHLIWENEVVLSWRFLGDSEGPQPMLSTAAISTSPAPPSPPPPYADANRLPFPTPLPDTLTPLPIPLSTNVVARDNLQAQRIQWHVWGRERFVRVEGYPAKTAARTAHWGWILFNRNVAYEPQSVSDPQPLPKKRSAHKDKGKNRASEPSTHQDEDDLERKRGRKRYTYSYEKEMEESDYGSSEDEDDDGRGPGAGGVKVDQRQPNDAALDLNDMDESDDDDDEDDGFDWEREVEVGAHRRAVALAAAAAAAAYNDGGENEEEDNGEEEEDEGDEDMEDGDDGSDKNSGSGSAGSGGGSGQFSMLEFVPGQGLVIHIGIPNNARVLSLAWDNQWGYIACGGDAGLLKVLKLETAGAQANAQSSTATQESIASNEKAAGSSEKLAGDLQSGSASSSSLSMNQTLSGHSNHVTLIRWNAAFTKLTTADASGLIIVWIMYKGAWYEEMVNNRGKSTVADMRWDPEGKRICIAYRDGTVIAGSVDGARLWSKNLSGTPVSLAWSPDGTLLLFAMESGEIQVWDYNGGVTGTVEAIAKPTTASTTSPISCMEWHPCSSPSHQLATPNPSLAIALSSGTILLFTSNRDLTPLSVSTPLASPILSWNSTGTILAAAGLPAPVQSGSSSPQDKSVPHLLLLSPQGVLLRHLRIPGKIITSLAWDASTGDMRLAVGVDGAVYFVNVRYDKWDIWGWCEDTDPRRGAAGRTGVGGGSVVYSWKRGEQKLKIRPSDDNEGWGVGWWNIETGARVVKSVRHLLLVRTHPSAVLIVHTSTSTSPLTLSLSEPPPSPSSPSLQITATITSPAGTTIATVQLASAEFAPTAAAVTSTHVHIGGGAWVASWEYNKPKATGGTTGGGKMASVIAKIAALDAARKGSIAPSLAGTVEGVRWWTVGEGREKAWTVGAGLGGWNPEITTDDPIVSITASESTLVVARTSGTLFQFSLPSITLQHIYTTGLTILHVAINLTGSMSAILDTANVCRVVQLSPNSTAPSWNGKTGASTSNVLVPVPAAVLPIAQKDVMSLVWSSDMASPELLAVADKSRLLVFSGPQMKSEEPTPFTGWLLGFRGLEVIGVVGLEQVARDPDDGWDKSVLGWRETEAVRKVKDSVTEVLKFVEANPHPRLWRLVADTALDSLDLQMAMRAFVNCKDWGGITLVKRVKKLDDKRKQQAEIATYYGNFQIAESIYLSMDRPDLAFDMHVEVGNYSQALKLLHPPDAGTKDAAMAGRGAGATSPKRPTGHTIPVSDKQMIDLYELMGDQCRDAGKWEEALAWYKRSNNAARMVECLYMTEDWDGLTKMVEVVEDGEVLKDLASKCSTVGLWEAATAGYIKAGYQKAAVETCISLNQWSEALRLADGTQVDDVREAMQKVVAQLLERGRKMECVAMYRGAGMHGRAAALLFEVANEYAKRPDAELLSIKKLFVLAALEASRYKDSKRSPDAFNPHGSSTLDALLTAPGVSSPMSGAVAGSDQDLRLPSNPWKAAEGWHLYMAAQKQFYKGECEDGYITALQLKAYDDVLDPRRVYALVAILAVQTGRVATGGKALGKLESLERAKGQEGGGEVGKWKAMAKEIFGTYPPTDNPAPSSTCSNCASTIPSSSTACPHCLSTFPLCVASGRPIIDDEDVKGVVVCGVCRHRVGGREWKSGAWRWCPLCHAKM</sequence>
<dbReference type="InterPro" id="IPR039857">
    <property type="entry name" value="Ift122/121"/>
</dbReference>
<gene>
    <name evidence="20" type="ORF">M427DRAFT_68207</name>
</gene>
<evidence type="ECO:0000256" key="6">
    <source>
        <dbReference type="ARBA" id="ARBA00022794"/>
    </source>
</evidence>
<dbReference type="PRINTS" id="PR00420">
    <property type="entry name" value="RNGMNOXGNASE"/>
</dbReference>
<feature type="compositionally biased region" description="Low complexity" evidence="13">
    <location>
        <begin position="1108"/>
        <end position="1119"/>
    </location>
</feature>
<dbReference type="SUPFAM" id="SSF54373">
    <property type="entry name" value="FAD-linked reductases, C-terminal domain"/>
    <property type="match status" value="1"/>
</dbReference>
<name>A0A139ALM3_GONPJ</name>
<dbReference type="InterPro" id="IPR036047">
    <property type="entry name" value="F-box-like_dom_sf"/>
</dbReference>
<dbReference type="PANTHER" id="PTHR12764">
    <property type="entry name" value="WD REPEAT DOMAIN-RELATED"/>
    <property type="match status" value="1"/>
</dbReference>
<feature type="compositionally biased region" description="Basic residues" evidence="13">
    <location>
        <begin position="882"/>
        <end position="894"/>
    </location>
</feature>
<feature type="compositionally biased region" description="Gly residues" evidence="13">
    <location>
        <begin position="1041"/>
        <end position="1050"/>
    </location>
</feature>
<feature type="domain" description="IFT121/TULP4 N-terminal" evidence="18">
    <location>
        <begin position="1066"/>
        <end position="1428"/>
    </location>
</feature>
<dbReference type="Pfam" id="PF23145">
    <property type="entry name" value="Zf_2nd_IFT121"/>
    <property type="match status" value="1"/>
</dbReference>
<keyword evidence="6" id="KW-0970">Cilium biogenesis/degradation</keyword>
<dbReference type="GO" id="GO:1905515">
    <property type="term" value="P:non-motile cilium assembly"/>
    <property type="evidence" value="ECO:0007669"/>
    <property type="project" value="TreeGrafter"/>
</dbReference>
<dbReference type="InterPro" id="IPR057979">
    <property type="entry name" value="TPR_IFT121"/>
</dbReference>
<evidence type="ECO:0000256" key="4">
    <source>
        <dbReference type="ARBA" id="ARBA00022630"/>
    </source>
</evidence>
<dbReference type="InterPro" id="IPR036322">
    <property type="entry name" value="WD40_repeat_dom_sf"/>
</dbReference>
<dbReference type="SUPFAM" id="SSF81383">
    <property type="entry name" value="F-box domain"/>
    <property type="match status" value="1"/>
</dbReference>
<dbReference type="Pfam" id="PF24797">
    <property type="entry name" value="Beta-prop_WDR35_TULP_N"/>
    <property type="match status" value="1"/>
</dbReference>
<dbReference type="Pfam" id="PF25768">
    <property type="entry name" value="TPR_IFT121"/>
    <property type="match status" value="1"/>
</dbReference>
<feature type="region of interest" description="Disordered" evidence="13">
    <location>
        <begin position="1002"/>
        <end position="1053"/>
    </location>
</feature>
<dbReference type="InterPro" id="IPR056170">
    <property type="entry name" value="Znf_IFT121-like"/>
</dbReference>
<evidence type="ECO:0000256" key="3">
    <source>
        <dbReference type="ARBA" id="ARBA00022574"/>
    </source>
</evidence>
<dbReference type="Pfam" id="PF01494">
    <property type="entry name" value="FAD_binding_3"/>
    <property type="match status" value="1"/>
</dbReference>
<dbReference type="GO" id="GO:0071949">
    <property type="term" value="F:FAD binding"/>
    <property type="evidence" value="ECO:0007669"/>
    <property type="project" value="InterPro"/>
</dbReference>
<dbReference type="InterPro" id="IPR002938">
    <property type="entry name" value="FAD-bd"/>
</dbReference>
<keyword evidence="11" id="KW-0966">Cell projection</keyword>
<proteinExistence type="predicted"/>
<comment type="subcellular location">
    <subcellularLocation>
        <location evidence="1">Cytoplasm</location>
        <location evidence="1">Cytoskeleton</location>
        <location evidence="1">Cilium basal body</location>
    </subcellularLocation>
</comment>
<dbReference type="InterPro" id="IPR001680">
    <property type="entry name" value="WD40_rpt"/>
</dbReference>
<feature type="compositionally biased region" description="Acidic residues" evidence="13">
    <location>
        <begin position="963"/>
        <end position="977"/>
    </location>
</feature>
<evidence type="ECO:0000256" key="1">
    <source>
        <dbReference type="ARBA" id="ARBA00004120"/>
    </source>
</evidence>
<keyword evidence="21" id="KW-1185">Reference proteome</keyword>
<dbReference type="GO" id="GO:0061512">
    <property type="term" value="P:protein localization to cilium"/>
    <property type="evidence" value="ECO:0007669"/>
    <property type="project" value="TreeGrafter"/>
</dbReference>
<feature type="region of interest" description="Disordered" evidence="13">
    <location>
        <begin position="777"/>
        <end position="803"/>
    </location>
</feature>
<dbReference type="SUPFAM" id="SSF51905">
    <property type="entry name" value="FAD/NAD(P)-binding domain"/>
    <property type="match status" value="1"/>
</dbReference>
<protein>
    <submittedName>
        <fullName evidence="20">Uncharacterized protein</fullName>
    </submittedName>
</protein>
<keyword evidence="2" id="KW-0963">Cytoplasm</keyword>
<feature type="region of interest" description="Disordered" evidence="13">
    <location>
        <begin position="357"/>
        <end position="378"/>
    </location>
</feature>
<feature type="region of interest" description="Disordered" evidence="13">
    <location>
        <begin position="1966"/>
        <end position="1985"/>
    </location>
</feature>
<evidence type="ECO:0000256" key="13">
    <source>
        <dbReference type="SAM" id="MobiDB-lite"/>
    </source>
</evidence>
<dbReference type="InterPro" id="IPR056157">
    <property type="entry name" value="TPR_IFT80_172_dom"/>
</dbReference>
<evidence type="ECO:0000313" key="20">
    <source>
        <dbReference type="EMBL" id="KXS17686.1"/>
    </source>
</evidence>
<feature type="compositionally biased region" description="Acidic residues" evidence="13">
    <location>
        <begin position="924"/>
        <end position="939"/>
    </location>
</feature>
<feature type="compositionally biased region" description="Pro residues" evidence="13">
    <location>
        <begin position="785"/>
        <end position="794"/>
    </location>
</feature>
<dbReference type="SUPFAM" id="SSF50978">
    <property type="entry name" value="WD40 repeat-like"/>
    <property type="match status" value="1"/>
</dbReference>
<evidence type="ECO:0000313" key="21">
    <source>
        <dbReference type="Proteomes" id="UP000070544"/>
    </source>
</evidence>
<evidence type="ECO:0000256" key="7">
    <source>
        <dbReference type="ARBA" id="ARBA00022827"/>
    </source>
</evidence>
<evidence type="ECO:0000256" key="10">
    <source>
        <dbReference type="ARBA" id="ARBA00023212"/>
    </source>
</evidence>
<dbReference type="Gene3D" id="2.130.10.10">
    <property type="entry name" value="YVTN repeat-like/Quinoprotein amine dehydrogenase"/>
    <property type="match status" value="2"/>
</dbReference>
<dbReference type="Pfam" id="PF25170">
    <property type="entry name" value="TPR_WDR35"/>
    <property type="match status" value="1"/>
</dbReference>
<evidence type="ECO:0000259" key="15">
    <source>
        <dbReference type="Pfam" id="PF23145"/>
    </source>
</evidence>
<dbReference type="InterPro" id="IPR015943">
    <property type="entry name" value="WD40/YVTN_repeat-like_dom_sf"/>
</dbReference>
<feature type="region of interest" description="Disordered" evidence="13">
    <location>
        <begin position="872"/>
        <end position="977"/>
    </location>
</feature>
<evidence type="ECO:0000259" key="17">
    <source>
        <dbReference type="Pfam" id="PF23390"/>
    </source>
</evidence>
<accession>A0A139ALM3</accession>
<feature type="domain" description="FAD-binding" evidence="14">
    <location>
        <begin position="6"/>
        <end position="359"/>
    </location>
</feature>
<dbReference type="InterPro" id="IPR056159">
    <property type="entry name" value="Beta-prop_IFT121_TULP_N"/>
</dbReference>
<dbReference type="GO" id="GO:0016491">
    <property type="term" value="F:oxidoreductase activity"/>
    <property type="evidence" value="ECO:0007669"/>
    <property type="project" value="UniProtKB-KW"/>
</dbReference>
<dbReference type="PANTHER" id="PTHR12764:SF5">
    <property type="entry name" value="LD29485P"/>
    <property type="match status" value="1"/>
</dbReference>
<feature type="compositionally biased region" description="Low complexity" evidence="13">
    <location>
        <begin position="1139"/>
        <end position="1148"/>
    </location>
</feature>
<evidence type="ECO:0000259" key="14">
    <source>
        <dbReference type="Pfam" id="PF01494"/>
    </source>
</evidence>
<keyword evidence="7" id="KW-0274">FAD</keyword>
<evidence type="ECO:0000259" key="16">
    <source>
        <dbReference type="Pfam" id="PF23387"/>
    </source>
</evidence>
<evidence type="ECO:0000259" key="18">
    <source>
        <dbReference type="Pfam" id="PF24797"/>
    </source>
</evidence>
<evidence type="ECO:0000259" key="19">
    <source>
        <dbReference type="Pfam" id="PF25768"/>
    </source>
</evidence>
<dbReference type="PROSITE" id="PS50082">
    <property type="entry name" value="WD_REPEATS_2"/>
    <property type="match status" value="2"/>
</dbReference>